<accession>A0A194W7N1</accession>
<dbReference type="GO" id="GO:0031505">
    <property type="term" value="P:fungal-type cell wall organization"/>
    <property type="evidence" value="ECO:0007669"/>
    <property type="project" value="TreeGrafter"/>
</dbReference>
<keyword evidence="4" id="KW-1185">Reference proteome</keyword>
<dbReference type="InterPro" id="IPR052413">
    <property type="entry name" value="SUR7_domain"/>
</dbReference>
<evidence type="ECO:0000313" key="4">
    <source>
        <dbReference type="Proteomes" id="UP000078559"/>
    </source>
</evidence>
<keyword evidence="2" id="KW-0812">Transmembrane</keyword>
<evidence type="ECO:0000313" key="3">
    <source>
        <dbReference type="EMBL" id="KUI72484.1"/>
    </source>
</evidence>
<dbReference type="PANTHER" id="PTHR28019">
    <property type="entry name" value="CELL MEMBRANE PROTEIN YLR413W-RELATED"/>
    <property type="match status" value="1"/>
</dbReference>
<gene>
    <name evidence="3" type="ORF">VM1G_07624</name>
</gene>
<reference evidence="3" key="1">
    <citation type="submission" date="2014-12" db="EMBL/GenBank/DDBJ databases">
        <title>Genome Sequence of Valsa Canker Pathogens Uncovers a Specific Adaption of Colonization on Woody Bark.</title>
        <authorList>
            <person name="Yin Z."/>
            <person name="Liu H."/>
            <person name="Gao X."/>
            <person name="Li Z."/>
            <person name="Song N."/>
            <person name="Ke X."/>
            <person name="Dai Q."/>
            <person name="Wu Y."/>
            <person name="Sun Y."/>
            <person name="Xu J.-R."/>
            <person name="Kang Z.K."/>
            <person name="Wang L."/>
            <person name="Huang L."/>
        </authorList>
    </citation>
    <scope>NUCLEOTIDE SEQUENCE [LARGE SCALE GENOMIC DNA]</scope>
    <source>
        <strain evidence="3">03-8</strain>
    </source>
</reference>
<evidence type="ECO:0000256" key="2">
    <source>
        <dbReference type="SAM" id="Phobius"/>
    </source>
</evidence>
<feature type="compositionally biased region" description="Polar residues" evidence="1">
    <location>
        <begin position="368"/>
        <end position="385"/>
    </location>
</feature>
<feature type="compositionally biased region" description="Basic and acidic residues" evidence="1">
    <location>
        <begin position="409"/>
        <end position="419"/>
    </location>
</feature>
<feature type="transmembrane region" description="Helical" evidence="2">
    <location>
        <begin position="315"/>
        <end position="337"/>
    </location>
</feature>
<dbReference type="OrthoDB" id="4159154at2759"/>
<keyword evidence="2" id="KW-0472">Membrane</keyword>
<dbReference type="GO" id="GO:0051285">
    <property type="term" value="C:cell cortex of cell tip"/>
    <property type="evidence" value="ECO:0007669"/>
    <property type="project" value="TreeGrafter"/>
</dbReference>
<proteinExistence type="predicted"/>
<dbReference type="InterPro" id="IPR009571">
    <property type="entry name" value="SUR7/Rim9-like_fungi"/>
</dbReference>
<keyword evidence="2" id="KW-1133">Transmembrane helix</keyword>
<dbReference type="Proteomes" id="UP000078559">
    <property type="component" value="Chromosome 8"/>
</dbReference>
<sequence length="439" mass="46860">MYPIPGVSVLFAITSFVLVMLTIFAGNKPGFMEDYHVLYFNTSALGENLIPSLKVRAPMPEPTAPPILLNRFRAAPNEKRFNVGGAFDTAASLGGDLTSKAGGAVTSATSAMKSFATSAESAVTSGAGEALDKLSDIENDIADKLARKLGIKEFYSIHLIDLCYGDFKPNATDPDANFNVTNCTTPFDYGLLNISALLDHELKVGPFSLDLADMGLATGIQDKINDIPKIIKVLVSMYIIAAVFIGLGLLASIGAVLVMPNPSAQLIIISNLGLAGLAVLFLLIGNVVTTRGSEEIVKVVTKDGKKFGLSAEKGIKFLAITWTTFGLMFLTVLYWAYEFFAEKKRGSEAINRAIGGFSFGPKSEPAWSETSSGLASRENSFPQQHQGGGFPPTHAPGGMPVSPMDEVPLEDHNYGRGTHEPQPVSPLEQGGYGYPPPRF</sequence>
<dbReference type="AlphaFoldDB" id="A0A194W7N1"/>
<organism evidence="3 4">
    <name type="scientific">Cytospora mali</name>
    <name type="common">Apple Valsa canker fungus</name>
    <name type="synonym">Valsa mali</name>
    <dbReference type="NCBI Taxonomy" id="578113"/>
    <lineage>
        <taxon>Eukaryota</taxon>
        <taxon>Fungi</taxon>
        <taxon>Dikarya</taxon>
        <taxon>Ascomycota</taxon>
        <taxon>Pezizomycotina</taxon>
        <taxon>Sordariomycetes</taxon>
        <taxon>Sordariomycetidae</taxon>
        <taxon>Diaporthales</taxon>
        <taxon>Cytosporaceae</taxon>
        <taxon>Cytospora</taxon>
    </lineage>
</organism>
<feature type="region of interest" description="Disordered" evidence="1">
    <location>
        <begin position="363"/>
        <end position="439"/>
    </location>
</feature>
<feature type="transmembrane region" description="Helical" evidence="2">
    <location>
        <begin position="6"/>
        <end position="26"/>
    </location>
</feature>
<name>A0A194W7N1_CYTMA</name>
<dbReference type="EMBL" id="CM003105">
    <property type="protein sequence ID" value="KUI72484.1"/>
    <property type="molecule type" value="Genomic_DNA"/>
</dbReference>
<dbReference type="GO" id="GO:0005886">
    <property type="term" value="C:plasma membrane"/>
    <property type="evidence" value="ECO:0007669"/>
    <property type="project" value="InterPro"/>
</dbReference>
<dbReference type="Pfam" id="PF06687">
    <property type="entry name" value="SUR7"/>
    <property type="match status" value="1"/>
</dbReference>
<dbReference type="PANTHER" id="PTHR28019:SF7">
    <property type="entry name" value="SUR7 PROTEIN"/>
    <property type="match status" value="1"/>
</dbReference>
<feature type="transmembrane region" description="Helical" evidence="2">
    <location>
        <begin position="264"/>
        <end position="288"/>
    </location>
</feature>
<evidence type="ECO:0000256" key="1">
    <source>
        <dbReference type="SAM" id="MobiDB-lite"/>
    </source>
</evidence>
<feature type="transmembrane region" description="Helical" evidence="2">
    <location>
        <begin position="233"/>
        <end position="258"/>
    </location>
</feature>
<evidence type="ECO:0008006" key="5">
    <source>
        <dbReference type="Google" id="ProtNLM"/>
    </source>
</evidence>
<protein>
    <recommendedName>
        <fullName evidence="5">SUR7 family protein pun1</fullName>
    </recommendedName>
</protein>